<dbReference type="EMBL" id="CAJPDS010000086">
    <property type="protein sequence ID" value="CAF9935869.1"/>
    <property type="molecule type" value="Genomic_DNA"/>
</dbReference>
<feature type="transmembrane region" description="Helical" evidence="2">
    <location>
        <begin position="307"/>
        <end position="331"/>
    </location>
</feature>
<evidence type="ECO:0000256" key="1">
    <source>
        <dbReference type="SAM" id="MobiDB-lite"/>
    </source>
</evidence>
<name>A0A8H3G3G2_9LECA</name>
<protein>
    <submittedName>
        <fullName evidence="4">Uncharacterized protein</fullName>
    </submittedName>
</protein>
<accession>A0A8H3G3G2</accession>
<reference evidence="4" key="1">
    <citation type="submission" date="2021-03" db="EMBL/GenBank/DDBJ databases">
        <authorList>
            <person name="Tagirdzhanova G."/>
        </authorList>
    </citation>
    <scope>NUCLEOTIDE SEQUENCE</scope>
</reference>
<feature type="compositionally biased region" description="Low complexity" evidence="1">
    <location>
        <begin position="70"/>
        <end position="80"/>
    </location>
</feature>
<comment type="caution">
    <text evidence="4">The sequence shown here is derived from an EMBL/GenBank/DDBJ whole genome shotgun (WGS) entry which is preliminary data.</text>
</comment>
<organism evidence="4 5">
    <name type="scientific">Heterodermia speciosa</name>
    <dbReference type="NCBI Taxonomy" id="116794"/>
    <lineage>
        <taxon>Eukaryota</taxon>
        <taxon>Fungi</taxon>
        <taxon>Dikarya</taxon>
        <taxon>Ascomycota</taxon>
        <taxon>Pezizomycotina</taxon>
        <taxon>Lecanoromycetes</taxon>
        <taxon>OSLEUM clade</taxon>
        <taxon>Lecanoromycetidae</taxon>
        <taxon>Caliciales</taxon>
        <taxon>Physciaceae</taxon>
        <taxon>Heterodermia</taxon>
    </lineage>
</organism>
<proteinExistence type="predicted"/>
<dbReference type="OrthoDB" id="2596908at2759"/>
<gene>
    <name evidence="4" type="ORF">HETSPECPRED_009930</name>
</gene>
<evidence type="ECO:0000313" key="5">
    <source>
        <dbReference type="Proteomes" id="UP000664521"/>
    </source>
</evidence>
<keyword evidence="3" id="KW-0732">Signal</keyword>
<keyword evidence="5" id="KW-1185">Reference proteome</keyword>
<evidence type="ECO:0000313" key="4">
    <source>
        <dbReference type="EMBL" id="CAF9935869.1"/>
    </source>
</evidence>
<evidence type="ECO:0000256" key="3">
    <source>
        <dbReference type="SAM" id="SignalP"/>
    </source>
</evidence>
<evidence type="ECO:0000256" key="2">
    <source>
        <dbReference type="SAM" id="Phobius"/>
    </source>
</evidence>
<keyword evidence="2" id="KW-0472">Membrane</keyword>
<keyword evidence="2" id="KW-1133">Transmembrane helix</keyword>
<feature type="chain" id="PRO_5034288292" evidence="3">
    <location>
        <begin position="23"/>
        <end position="355"/>
    </location>
</feature>
<feature type="signal peptide" evidence="3">
    <location>
        <begin position="1"/>
        <end position="22"/>
    </location>
</feature>
<feature type="region of interest" description="Disordered" evidence="1">
    <location>
        <begin position="69"/>
        <end position="89"/>
    </location>
</feature>
<sequence length="355" mass="37346">MRLSFSIVVAILLSERPDLALGKSLARVIPRAGIDVSHAFRHTGYIDQRVRTDAHNILNHQLYHARNVDAAPSSSPAAGSNPDGHAPLDKAAVPAASAMPMIMNPAAACDKALTTLNGVASNPSGIAVCYNVLMLNTSTGIFQADVRLYKIAAPTGDWATLDDSPGKINTALQYMGANVHTPSITPNSKRGLNRLADAEVEEIAKRAVAVPESVKNLTFIGQAHSDVLPQLNNVTIQQAMLTPMITISGTIANGSVLNTMLSSADASFVSGLFQDSTTGNTTAAAAAAIAAAAKAAVFVLPGTTFGIFPIGFIITGVWTFIFVCVVGYGTFGRIQFREAYRRKVRRGIASGSRTI</sequence>
<keyword evidence="2" id="KW-0812">Transmembrane</keyword>
<dbReference type="Proteomes" id="UP000664521">
    <property type="component" value="Unassembled WGS sequence"/>
</dbReference>
<dbReference type="AlphaFoldDB" id="A0A8H3G3G2"/>